<keyword evidence="5" id="KW-0029">Amino-acid transport</keyword>
<keyword evidence="6 8" id="KW-1133">Transmembrane helix</keyword>
<comment type="similarity">
    <text evidence="2">Belongs to the amino acid/polyamine transporter 2 family.</text>
</comment>
<evidence type="ECO:0000256" key="7">
    <source>
        <dbReference type="ARBA" id="ARBA00023136"/>
    </source>
</evidence>
<dbReference type="Proteomes" id="UP001314263">
    <property type="component" value="Unassembled WGS sequence"/>
</dbReference>
<dbReference type="EMBL" id="CAUYUE010000004">
    <property type="protein sequence ID" value="CAK0760686.1"/>
    <property type="molecule type" value="Genomic_DNA"/>
</dbReference>
<evidence type="ECO:0000256" key="3">
    <source>
        <dbReference type="ARBA" id="ARBA00022448"/>
    </source>
</evidence>
<organism evidence="10 11">
    <name type="scientific">Coccomyxa viridis</name>
    <dbReference type="NCBI Taxonomy" id="1274662"/>
    <lineage>
        <taxon>Eukaryota</taxon>
        <taxon>Viridiplantae</taxon>
        <taxon>Chlorophyta</taxon>
        <taxon>core chlorophytes</taxon>
        <taxon>Trebouxiophyceae</taxon>
        <taxon>Trebouxiophyceae incertae sedis</taxon>
        <taxon>Coccomyxaceae</taxon>
        <taxon>Coccomyxa</taxon>
    </lineage>
</organism>
<proteinExistence type="inferred from homology"/>
<evidence type="ECO:0000256" key="1">
    <source>
        <dbReference type="ARBA" id="ARBA00004141"/>
    </source>
</evidence>
<sequence length="265" mass="28660">MQVRKLHDITTASVLGTLAMVWALVVTAVHLCASDLGPAADTHLMAPGALRRIPQTSVAILDAVFAFGGQENWVRYLVEMKSASDFPRAVCYVIAFMTASYYAFGGIGYSQLGTHFNYDRPVTSELPPGLWSSLANAGLLAHCITAYMININIWTQLVLHIAERSRWTSGRAAWALVSLTGIAVSCLRAILLPYFDILAAIMGALGNLVAAYALPALFTLKLAGDTLPTWERVVCKALIPVSLLLSVLGIAFTITALIQVEEERH</sequence>
<comment type="subcellular location">
    <subcellularLocation>
        <location evidence="1">Membrane</location>
        <topology evidence="1">Multi-pass membrane protein</topology>
    </subcellularLocation>
</comment>
<evidence type="ECO:0000256" key="6">
    <source>
        <dbReference type="ARBA" id="ARBA00022989"/>
    </source>
</evidence>
<dbReference type="InterPro" id="IPR013057">
    <property type="entry name" value="AA_transpt_TM"/>
</dbReference>
<comment type="caution">
    <text evidence="10">The sequence shown here is derived from an EMBL/GenBank/DDBJ whole genome shotgun (WGS) entry which is preliminary data.</text>
</comment>
<dbReference type="PANTHER" id="PTHR22950">
    <property type="entry name" value="AMINO ACID TRANSPORTER"/>
    <property type="match status" value="1"/>
</dbReference>
<feature type="transmembrane region" description="Helical" evidence="8">
    <location>
        <begin position="197"/>
        <end position="218"/>
    </location>
</feature>
<dbReference type="PANTHER" id="PTHR22950:SF458">
    <property type="entry name" value="SODIUM-COUPLED NEUTRAL AMINO ACID TRANSPORTER 11-RELATED"/>
    <property type="match status" value="1"/>
</dbReference>
<name>A0AAV1HYM2_9CHLO</name>
<feature type="transmembrane region" description="Helical" evidence="8">
    <location>
        <begin position="238"/>
        <end position="260"/>
    </location>
</feature>
<accession>A0AAV1HYM2</accession>
<evidence type="ECO:0000256" key="4">
    <source>
        <dbReference type="ARBA" id="ARBA00022692"/>
    </source>
</evidence>
<feature type="transmembrane region" description="Helical" evidence="8">
    <location>
        <begin position="172"/>
        <end position="191"/>
    </location>
</feature>
<evidence type="ECO:0000313" key="11">
    <source>
        <dbReference type="Proteomes" id="UP001314263"/>
    </source>
</evidence>
<feature type="domain" description="Amino acid transporter transmembrane" evidence="9">
    <location>
        <begin position="2"/>
        <end position="258"/>
    </location>
</feature>
<evidence type="ECO:0000256" key="8">
    <source>
        <dbReference type="SAM" id="Phobius"/>
    </source>
</evidence>
<keyword evidence="3" id="KW-0813">Transport</keyword>
<keyword evidence="7 8" id="KW-0472">Membrane</keyword>
<feature type="transmembrane region" description="Helical" evidence="8">
    <location>
        <begin position="12"/>
        <end position="33"/>
    </location>
</feature>
<feature type="transmembrane region" description="Helical" evidence="8">
    <location>
        <begin position="53"/>
        <end position="69"/>
    </location>
</feature>
<reference evidence="10 11" key="1">
    <citation type="submission" date="2023-10" db="EMBL/GenBank/DDBJ databases">
        <authorList>
            <person name="Maclean D."/>
            <person name="Macfadyen A."/>
        </authorList>
    </citation>
    <scope>NUCLEOTIDE SEQUENCE [LARGE SCALE GENOMIC DNA]</scope>
</reference>
<feature type="transmembrane region" description="Helical" evidence="8">
    <location>
        <begin position="129"/>
        <end position="151"/>
    </location>
</feature>
<evidence type="ECO:0000313" key="10">
    <source>
        <dbReference type="EMBL" id="CAK0760686.1"/>
    </source>
</evidence>
<evidence type="ECO:0000256" key="2">
    <source>
        <dbReference type="ARBA" id="ARBA00008066"/>
    </source>
</evidence>
<keyword evidence="11" id="KW-1185">Reference proteome</keyword>
<dbReference type="GO" id="GO:0015179">
    <property type="term" value="F:L-amino acid transmembrane transporter activity"/>
    <property type="evidence" value="ECO:0007669"/>
    <property type="project" value="TreeGrafter"/>
</dbReference>
<dbReference type="GO" id="GO:0016020">
    <property type="term" value="C:membrane"/>
    <property type="evidence" value="ECO:0007669"/>
    <property type="project" value="UniProtKB-SubCell"/>
</dbReference>
<evidence type="ECO:0000259" key="9">
    <source>
        <dbReference type="Pfam" id="PF01490"/>
    </source>
</evidence>
<evidence type="ECO:0000256" key="5">
    <source>
        <dbReference type="ARBA" id="ARBA00022970"/>
    </source>
</evidence>
<dbReference type="AlphaFoldDB" id="A0AAV1HYM2"/>
<feature type="transmembrane region" description="Helical" evidence="8">
    <location>
        <begin position="89"/>
        <end position="109"/>
    </location>
</feature>
<keyword evidence="4 8" id="KW-0812">Transmembrane</keyword>
<protein>
    <recommendedName>
        <fullName evidence="9">Amino acid transporter transmembrane domain-containing protein</fullName>
    </recommendedName>
</protein>
<gene>
    <name evidence="10" type="ORF">CVIRNUC_002791</name>
</gene>
<dbReference type="Pfam" id="PF01490">
    <property type="entry name" value="Aa_trans"/>
    <property type="match status" value="1"/>
</dbReference>